<dbReference type="Proteomes" id="UP000231632">
    <property type="component" value="Unassembled WGS sequence"/>
</dbReference>
<feature type="transmembrane region" description="Helical" evidence="1">
    <location>
        <begin position="7"/>
        <end position="27"/>
    </location>
</feature>
<keyword evidence="1" id="KW-0472">Membrane</keyword>
<dbReference type="InterPro" id="IPR035965">
    <property type="entry name" value="PAS-like_dom_sf"/>
</dbReference>
<organism evidence="3 4">
    <name type="scientific">Mariprofundus micogutta</name>
    <dbReference type="NCBI Taxonomy" id="1921010"/>
    <lineage>
        <taxon>Bacteria</taxon>
        <taxon>Pseudomonadati</taxon>
        <taxon>Pseudomonadota</taxon>
        <taxon>Candidatius Mariprofundia</taxon>
        <taxon>Mariprofundales</taxon>
        <taxon>Mariprofundaceae</taxon>
        <taxon>Mariprofundus</taxon>
    </lineage>
</organism>
<feature type="transmembrane region" description="Helical" evidence="1">
    <location>
        <begin position="47"/>
        <end position="64"/>
    </location>
</feature>
<dbReference type="PROSITE" id="PS50112">
    <property type="entry name" value="PAS"/>
    <property type="match status" value="1"/>
</dbReference>
<dbReference type="EMBL" id="BDFD01000001">
    <property type="protein sequence ID" value="GAV19235.1"/>
    <property type="molecule type" value="Genomic_DNA"/>
</dbReference>
<keyword evidence="1" id="KW-1133">Transmembrane helix</keyword>
<sequence>MLQRVGLLKLGILVAILFWIIEALLHSFIFGNDTFINNLFSPDADEIWMRVLISIAVIGFGYYAQHAVNQQKIMQEQIRKKSERLHEVIDCSYDAYVSMDSQGCINEWNRSAEVLFGWPRHKIIGKQITMIIPERLREAHIKGMSHYQQNKIGPWLYKPMHTQALHRDGFEFSVEMVVTPLKSEGALEFFAFIREQDH</sequence>
<dbReference type="InterPro" id="IPR000014">
    <property type="entry name" value="PAS"/>
</dbReference>
<dbReference type="AlphaFoldDB" id="A0A1L8CK29"/>
<dbReference type="STRING" id="1921010.MMIC_P0164"/>
<protein>
    <submittedName>
        <fullName evidence="3">Sensor protein FixL</fullName>
    </submittedName>
</protein>
<dbReference type="CDD" id="cd00130">
    <property type="entry name" value="PAS"/>
    <property type="match status" value="1"/>
</dbReference>
<accession>A0A1L8CK29</accession>
<keyword evidence="4" id="KW-1185">Reference proteome</keyword>
<evidence type="ECO:0000313" key="4">
    <source>
        <dbReference type="Proteomes" id="UP000231632"/>
    </source>
</evidence>
<evidence type="ECO:0000256" key="1">
    <source>
        <dbReference type="SAM" id="Phobius"/>
    </source>
</evidence>
<dbReference type="GO" id="GO:0006355">
    <property type="term" value="P:regulation of DNA-templated transcription"/>
    <property type="evidence" value="ECO:0007669"/>
    <property type="project" value="InterPro"/>
</dbReference>
<dbReference type="RefSeq" id="WP_072658423.1">
    <property type="nucleotide sequence ID" value="NZ_BDFD01000001.1"/>
</dbReference>
<dbReference type="OrthoDB" id="341208at2"/>
<proteinExistence type="predicted"/>
<dbReference type="InterPro" id="IPR013767">
    <property type="entry name" value="PAS_fold"/>
</dbReference>
<keyword evidence="1" id="KW-0812">Transmembrane</keyword>
<dbReference type="SMART" id="SM00091">
    <property type="entry name" value="PAS"/>
    <property type="match status" value="1"/>
</dbReference>
<evidence type="ECO:0000313" key="3">
    <source>
        <dbReference type="EMBL" id="GAV19235.1"/>
    </source>
</evidence>
<name>A0A1L8CK29_9PROT</name>
<evidence type="ECO:0000259" key="2">
    <source>
        <dbReference type="PROSITE" id="PS50112"/>
    </source>
</evidence>
<gene>
    <name evidence="3" type="ORF">MMIC_P0164</name>
</gene>
<comment type="caution">
    <text evidence="3">The sequence shown here is derived from an EMBL/GenBank/DDBJ whole genome shotgun (WGS) entry which is preliminary data.</text>
</comment>
<dbReference type="SUPFAM" id="SSF55785">
    <property type="entry name" value="PYP-like sensor domain (PAS domain)"/>
    <property type="match status" value="1"/>
</dbReference>
<reference evidence="3 4" key="1">
    <citation type="journal article" date="2017" name="Arch. Microbiol.">
        <title>Mariprofundus micogutta sp. nov., a novel iron-oxidizing zetaproteobacterium isolated from a deep-sea hydrothermal field at the Bayonnaise knoll of the Izu-Ogasawara arc, and a description of Mariprofundales ord. nov. and Zetaproteobacteria classis nov.</title>
        <authorList>
            <person name="Makita H."/>
            <person name="Tanaka E."/>
            <person name="Mitsunobu S."/>
            <person name="Miyazaki M."/>
            <person name="Nunoura T."/>
            <person name="Uematsu K."/>
            <person name="Takaki Y."/>
            <person name="Nishi S."/>
            <person name="Shimamura S."/>
            <person name="Takai K."/>
        </authorList>
    </citation>
    <scope>NUCLEOTIDE SEQUENCE [LARGE SCALE GENOMIC DNA]</scope>
    <source>
        <strain evidence="3 4">ET2</strain>
    </source>
</reference>
<dbReference type="Gene3D" id="3.30.450.20">
    <property type="entry name" value="PAS domain"/>
    <property type="match status" value="1"/>
</dbReference>
<feature type="domain" description="PAS" evidence="2">
    <location>
        <begin position="81"/>
        <end position="134"/>
    </location>
</feature>
<dbReference type="Pfam" id="PF00989">
    <property type="entry name" value="PAS"/>
    <property type="match status" value="1"/>
</dbReference>
<dbReference type="NCBIfam" id="TIGR00229">
    <property type="entry name" value="sensory_box"/>
    <property type="match status" value="1"/>
</dbReference>